<evidence type="ECO:0000313" key="3">
    <source>
        <dbReference type="EMBL" id="SDF57087.1"/>
    </source>
</evidence>
<keyword evidence="3" id="KW-0255">Endonuclease</keyword>
<feature type="region of interest" description="Disordered" evidence="1">
    <location>
        <begin position="247"/>
        <end position="266"/>
    </location>
</feature>
<evidence type="ECO:0000256" key="1">
    <source>
        <dbReference type="SAM" id="MobiDB-lite"/>
    </source>
</evidence>
<keyword evidence="4" id="KW-1185">Reference proteome</keyword>
<dbReference type="Gene3D" id="1.10.30.50">
    <property type="match status" value="1"/>
</dbReference>
<name>A0A1G7M5P2_9EURY</name>
<dbReference type="OrthoDB" id="11472at2157"/>
<accession>A0A1G7M5P2</accession>
<gene>
    <name evidence="3" type="ORF">SAMN05216218_107145</name>
</gene>
<evidence type="ECO:0000259" key="2">
    <source>
        <dbReference type="SMART" id="SM00507"/>
    </source>
</evidence>
<dbReference type="EMBL" id="FNBK01000007">
    <property type="protein sequence ID" value="SDF57087.1"/>
    <property type="molecule type" value="Genomic_DNA"/>
</dbReference>
<feature type="domain" description="HNH nuclease" evidence="2">
    <location>
        <begin position="179"/>
        <end position="246"/>
    </location>
</feature>
<keyword evidence="3" id="KW-0540">Nuclease</keyword>
<proteinExistence type="predicted"/>
<dbReference type="GO" id="GO:0004519">
    <property type="term" value="F:endonuclease activity"/>
    <property type="evidence" value="ECO:0007669"/>
    <property type="project" value="UniProtKB-KW"/>
</dbReference>
<sequence length="266" mass="31269">MSRRYQDAEVLRTQYVESGKSSTEIAEMCGTSPSAIRRWLARHDIDDDRRYQDRQWLREQYVEKRRDQQDIADECNVAETTICHWLARLDITDGESLATSACETCGEEFRYYPSVRDGQFCSNDCAGKPRRRQVELTCSGCEETFERRQSLDTEYCSMACWGQDNRVETSGYYSTHWIKQREKALVRDDYRCTVCGIHDEEHRRRFGRGVEVHHIVPVRLFKIWEKPPEHAHLLRNLVTVCRTHHPDAPGTTVEPDPDDQPLESYW</sequence>
<organism evidence="3 4">
    <name type="scientific">Halorientalis regularis</name>
    <dbReference type="NCBI Taxonomy" id="660518"/>
    <lineage>
        <taxon>Archaea</taxon>
        <taxon>Methanobacteriati</taxon>
        <taxon>Methanobacteriota</taxon>
        <taxon>Stenosarchaea group</taxon>
        <taxon>Halobacteria</taxon>
        <taxon>Halobacteriales</taxon>
        <taxon>Haloarculaceae</taxon>
        <taxon>Halorientalis</taxon>
    </lineage>
</organism>
<evidence type="ECO:0000313" key="4">
    <source>
        <dbReference type="Proteomes" id="UP000199076"/>
    </source>
</evidence>
<dbReference type="CDD" id="cd00085">
    <property type="entry name" value="HNHc"/>
    <property type="match status" value="1"/>
</dbReference>
<reference evidence="4" key="1">
    <citation type="submission" date="2016-10" db="EMBL/GenBank/DDBJ databases">
        <authorList>
            <person name="Varghese N."/>
            <person name="Submissions S."/>
        </authorList>
    </citation>
    <scope>NUCLEOTIDE SEQUENCE [LARGE SCALE GENOMIC DNA]</scope>
    <source>
        <strain evidence="4">IBRC-M 10760</strain>
    </source>
</reference>
<protein>
    <submittedName>
        <fullName evidence="3">HNH endonuclease</fullName>
    </submittedName>
</protein>
<feature type="compositionally biased region" description="Acidic residues" evidence="1">
    <location>
        <begin position="255"/>
        <end position="266"/>
    </location>
</feature>
<dbReference type="RefSeq" id="WP_092691760.1">
    <property type="nucleotide sequence ID" value="NZ_FNBK01000007.1"/>
</dbReference>
<dbReference type="Proteomes" id="UP000199076">
    <property type="component" value="Unassembled WGS sequence"/>
</dbReference>
<keyword evidence="3" id="KW-0378">Hydrolase</keyword>
<dbReference type="SMART" id="SM00507">
    <property type="entry name" value="HNHc"/>
    <property type="match status" value="1"/>
</dbReference>
<dbReference type="AlphaFoldDB" id="A0A1G7M5P2"/>
<dbReference type="InterPro" id="IPR003615">
    <property type="entry name" value="HNH_nuc"/>
</dbReference>